<name>A0A1M5JL14_9BACT</name>
<proteinExistence type="predicted"/>
<dbReference type="OrthoDB" id="5477964at2"/>
<accession>A0A1M5JL14</accession>
<dbReference type="InterPro" id="IPR006311">
    <property type="entry name" value="TAT_signal"/>
</dbReference>
<dbReference type="AlphaFoldDB" id="A0A1M5JL14"/>
<evidence type="ECO:0000313" key="1">
    <source>
        <dbReference type="EMBL" id="SHG41095.1"/>
    </source>
</evidence>
<dbReference type="PROSITE" id="PS51318">
    <property type="entry name" value="TAT"/>
    <property type="match status" value="1"/>
</dbReference>
<dbReference type="EMBL" id="FQUS01000027">
    <property type="protein sequence ID" value="SHG41095.1"/>
    <property type="molecule type" value="Genomic_DNA"/>
</dbReference>
<sequence>MSERSSKVSRRKFLSGSAKALTGALAAGKLRLPLYLLGGNGIASLFNGCTDNERELQDITENLNAEEIARTFEELLMDTPPEKLYELYNKFCLTHFGAEIDPVVYNSFGKKLAVDPGSRWEHYSERSAVICRTTTLPARSYIKYGPSGMYDKRSDLSERYFYTHLHYLNDLEPDSRYNYKIVFVDERGNSMESEERVFRTEPRPDAIRIPGDLGSPPFMLDKAGGYYLVTEDIRAGRTAFSVEADHVTLDLGGHTVTHGNTLIEDLDHRELSQSGNGIRRRGPSPLRGLRIVNGKLKQGEAENNTDYYAADDMLRPDPDRREQLDYNINRGFSNIELAHCEEVEIAGVTSEYRWHQTWGMRFEQAFGKYDIHHNVFLDKGTQMFSRHGAGGARSLGFRDMKEEALSERNDMRIHHNLIKRTRQNGFNGARIVHNNEIYVDSWAVNSFAVSPFNDHGQVYENKIFMTGYYGCGILWATEELRARDNFIHMESINTMIDPPEEGRRLIETWGEQDVLIGMRITNYGEGGQQREDFCYENNVIFGRSRGDVIMRGTALYSDYSIEDVVVENNRIKILAEDETVEKASCVVAQGAHNDRSRHLPLYYKECVLESNMCNIRFGDEYGRGSNHRFVNCTIVKAGDHPHYHTFVFDGGSSVFNHALIDCDFTGGAAYDDVYWRNTHSKSNYRIDWTLTVKTDPNADIRIYDRKKKNVFNGTSGDGGQTQVVLTQSVIRPPEWTEDGEETAVLKKTGFQEDKLFPYTVVVKKGEARKSKTVKLTRPRTIRI</sequence>
<dbReference type="Proteomes" id="UP000184041">
    <property type="component" value="Unassembled WGS sequence"/>
</dbReference>
<dbReference type="RefSeq" id="WP_073067882.1">
    <property type="nucleotide sequence ID" value="NZ_FQUS01000027.1"/>
</dbReference>
<gene>
    <name evidence="1" type="ORF">SAMN05443144_12746</name>
</gene>
<dbReference type="SUPFAM" id="SSF51126">
    <property type="entry name" value="Pectin lyase-like"/>
    <property type="match status" value="1"/>
</dbReference>
<evidence type="ECO:0000313" key="2">
    <source>
        <dbReference type="Proteomes" id="UP000184041"/>
    </source>
</evidence>
<keyword evidence="2" id="KW-1185">Reference proteome</keyword>
<organism evidence="1 2">
    <name type="scientific">Fodinibius roseus</name>
    <dbReference type="NCBI Taxonomy" id="1194090"/>
    <lineage>
        <taxon>Bacteria</taxon>
        <taxon>Pseudomonadati</taxon>
        <taxon>Balneolota</taxon>
        <taxon>Balneolia</taxon>
        <taxon>Balneolales</taxon>
        <taxon>Balneolaceae</taxon>
        <taxon>Fodinibius</taxon>
    </lineage>
</organism>
<dbReference type="InterPro" id="IPR011050">
    <property type="entry name" value="Pectin_lyase_fold/virulence"/>
</dbReference>
<dbReference type="STRING" id="1194090.SAMN05443144_12746"/>
<reference evidence="1 2" key="1">
    <citation type="submission" date="2016-11" db="EMBL/GenBank/DDBJ databases">
        <authorList>
            <person name="Jaros S."/>
            <person name="Januszkiewicz K."/>
            <person name="Wedrychowicz H."/>
        </authorList>
    </citation>
    <scope>NUCLEOTIDE SEQUENCE [LARGE SCALE GENOMIC DNA]</scope>
    <source>
        <strain evidence="1 2">DSM 21986</strain>
    </source>
</reference>
<protein>
    <submittedName>
        <fullName evidence="1">Uncharacterized protein</fullName>
    </submittedName>
</protein>